<accession>A0A1Q3AXX7</accession>
<protein>
    <submittedName>
        <fullName evidence="3">RVT_3 domain-containing protein</fullName>
    </submittedName>
</protein>
<keyword evidence="1" id="KW-0472">Membrane</keyword>
<keyword evidence="1" id="KW-0812">Transmembrane</keyword>
<dbReference type="GO" id="GO:0003676">
    <property type="term" value="F:nucleic acid binding"/>
    <property type="evidence" value="ECO:0007669"/>
    <property type="project" value="InterPro"/>
</dbReference>
<evidence type="ECO:0000313" key="4">
    <source>
        <dbReference type="Proteomes" id="UP000187406"/>
    </source>
</evidence>
<dbReference type="EMBL" id="BDDD01000152">
    <property type="protein sequence ID" value="GAV60422.1"/>
    <property type="molecule type" value="Genomic_DNA"/>
</dbReference>
<feature type="domain" description="RNase H type-1" evidence="2">
    <location>
        <begin position="1"/>
        <end position="52"/>
    </location>
</feature>
<dbReference type="AlphaFoldDB" id="A0A1Q3AXX7"/>
<organism evidence="3 4">
    <name type="scientific">Cephalotus follicularis</name>
    <name type="common">Albany pitcher plant</name>
    <dbReference type="NCBI Taxonomy" id="3775"/>
    <lineage>
        <taxon>Eukaryota</taxon>
        <taxon>Viridiplantae</taxon>
        <taxon>Streptophyta</taxon>
        <taxon>Embryophyta</taxon>
        <taxon>Tracheophyta</taxon>
        <taxon>Spermatophyta</taxon>
        <taxon>Magnoliopsida</taxon>
        <taxon>eudicotyledons</taxon>
        <taxon>Gunneridae</taxon>
        <taxon>Pentapetalae</taxon>
        <taxon>rosids</taxon>
        <taxon>fabids</taxon>
        <taxon>Oxalidales</taxon>
        <taxon>Cephalotaceae</taxon>
        <taxon>Cephalotus</taxon>
    </lineage>
</organism>
<name>A0A1Q3AXX7_CEPFO</name>
<proteinExistence type="predicted"/>
<dbReference type="GO" id="GO:0004523">
    <property type="term" value="F:RNA-DNA hybrid ribonuclease activity"/>
    <property type="evidence" value="ECO:0007669"/>
    <property type="project" value="InterPro"/>
</dbReference>
<keyword evidence="4" id="KW-1185">Reference proteome</keyword>
<dbReference type="InParanoid" id="A0A1Q3AXX7"/>
<reference evidence="4" key="1">
    <citation type="submission" date="2016-04" db="EMBL/GenBank/DDBJ databases">
        <title>Cephalotus genome sequencing.</title>
        <authorList>
            <person name="Fukushima K."/>
            <person name="Hasebe M."/>
            <person name="Fang X."/>
        </authorList>
    </citation>
    <scope>NUCLEOTIDE SEQUENCE [LARGE SCALE GENOMIC DNA]</scope>
    <source>
        <strain evidence="4">cv. St1</strain>
    </source>
</reference>
<sequence length="107" mass="12352">MVVQEIRNESPYLSTFGSVVEEIKTLSMFFVSCSFSSARRRGNQVAHELTSFARINKCNKVLIDRLPNFLGHYVLSDSIGYFFFVTLGTILIKEEIQQLEPHIYTKR</sequence>
<evidence type="ECO:0000256" key="1">
    <source>
        <dbReference type="SAM" id="Phobius"/>
    </source>
</evidence>
<dbReference type="Proteomes" id="UP000187406">
    <property type="component" value="Unassembled WGS sequence"/>
</dbReference>
<dbReference type="Pfam" id="PF13456">
    <property type="entry name" value="RVT_3"/>
    <property type="match status" value="1"/>
</dbReference>
<evidence type="ECO:0000313" key="3">
    <source>
        <dbReference type="EMBL" id="GAV60422.1"/>
    </source>
</evidence>
<dbReference type="InterPro" id="IPR002156">
    <property type="entry name" value="RNaseH_domain"/>
</dbReference>
<feature type="transmembrane region" description="Helical" evidence="1">
    <location>
        <begin position="70"/>
        <end position="92"/>
    </location>
</feature>
<evidence type="ECO:0000259" key="2">
    <source>
        <dbReference type="Pfam" id="PF13456"/>
    </source>
</evidence>
<gene>
    <name evidence="3" type="ORF">CFOL_v3_03953</name>
</gene>
<keyword evidence="1" id="KW-1133">Transmembrane helix</keyword>
<comment type="caution">
    <text evidence="3">The sequence shown here is derived from an EMBL/GenBank/DDBJ whole genome shotgun (WGS) entry which is preliminary data.</text>
</comment>